<dbReference type="Proteomes" id="UP001595697">
    <property type="component" value="Unassembled WGS sequence"/>
</dbReference>
<feature type="non-terminal residue" evidence="1">
    <location>
        <position position="1"/>
    </location>
</feature>
<evidence type="ECO:0000313" key="2">
    <source>
        <dbReference type="Proteomes" id="UP001595697"/>
    </source>
</evidence>
<name>A0ABV8EDS7_9HYPH</name>
<comment type="caution">
    <text evidence="1">The sequence shown here is derived from an EMBL/GenBank/DDBJ whole genome shotgun (WGS) entry which is preliminary data.</text>
</comment>
<reference evidence="2" key="1">
    <citation type="journal article" date="2019" name="Int. J. Syst. Evol. Microbiol.">
        <title>The Global Catalogue of Microorganisms (GCM) 10K type strain sequencing project: providing services to taxonomists for standard genome sequencing and annotation.</title>
        <authorList>
            <consortium name="The Broad Institute Genomics Platform"/>
            <consortium name="The Broad Institute Genome Sequencing Center for Infectious Disease"/>
            <person name="Wu L."/>
            <person name="Ma J."/>
        </authorList>
    </citation>
    <scope>NUCLEOTIDE SEQUENCE [LARGE SCALE GENOMIC DNA]</scope>
    <source>
        <strain evidence="2">TBRC 5781</strain>
    </source>
</reference>
<sequence length="194" mass="19632">QIAGSGGPNIAAFATSLASSALGFLSSGGLSAREGVVSGSSPRADAGTALAGSGTGVGQAASSLFPLHGIMNTVVSTFKSDSIGVARAEQIGVSKVTNVGQTSLESVGKFKKIAVGERYEITVGKAILSQTENHTIIASDKIVLAAPGGVIEINKNGVFIKATKFEVKSNSINFKRSSAGKNTNKPFAEDCSKK</sequence>
<protein>
    <submittedName>
        <fullName evidence="1">Type VI secretion system tip protein VgrG</fullName>
    </submittedName>
</protein>
<keyword evidence="2" id="KW-1185">Reference proteome</keyword>
<accession>A0ABV8EDS7</accession>
<organism evidence="1 2">
    <name type="scientific">Rhizobium lemnae</name>
    <dbReference type="NCBI Taxonomy" id="1214924"/>
    <lineage>
        <taxon>Bacteria</taxon>
        <taxon>Pseudomonadati</taxon>
        <taxon>Pseudomonadota</taxon>
        <taxon>Alphaproteobacteria</taxon>
        <taxon>Hyphomicrobiales</taxon>
        <taxon>Rhizobiaceae</taxon>
        <taxon>Rhizobium/Agrobacterium group</taxon>
        <taxon>Rhizobium</taxon>
    </lineage>
</organism>
<gene>
    <name evidence="1" type="ORF">ACFOVS_21790</name>
</gene>
<proteinExistence type="predicted"/>
<evidence type="ECO:0000313" key="1">
    <source>
        <dbReference type="EMBL" id="MFC3970710.1"/>
    </source>
</evidence>
<dbReference type="SUPFAM" id="SSF69349">
    <property type="entry name" value="Phage fibre proteins"/>
    <property type="match status" value="1"/>
</dbReference>
<dbReference type="EMBL" id="JBHSBD010000121">
    <property type="protein sequence ID" value="MFC3970710.1"/>
    <property type="molecule type" value="Genomic_DNA"/>
</dbReference>